<evidence type="ECO:0000313" key="8">
    <source>
        <dbReference type="Proteomes" id="UP001214250"/>
    </source>
</evidence>
<feature type="transmembrane region" description="Helical" evidence="5">
    <location>
        <begin position="13"/>
        <end position="33"/>
    </location>
</feature>
<organism evidence="7 8">
    <name type="scientific">Lentisphaera profundi</name>
    <dbReference type="NCBI Taxonomy" id="1658616"/>
    <lineage>
        <taxon>Bacteria</taxon>
        <taxon>Pseudomonadati</taxon>
        <taxon>Lentisphaerota</taxon>
        <taxon>Lentisphaeria</taxon>
        <taxon>Lentisphaerales</taxon>
        <taxon>Lentisphaeraceae</taxon>
        <taxon>Lentisphaera</taxon>
    </lineage>
</organism>
<reference evidence="7 8" key="1">
    <citation type="submission" date="2023-02" db="EMBL/GenBank/DDBJ databases">
        <title>Genome sequence of Lentisphaera profundi SAORIC-696.</title>
        <authorList>
            <person name="Kim e."/>
            <person name="Cho J.-C."/>
            <person name="Choi A."/>
            <person name="Kang I."/>
        </authorList>
    </citation>
    <scope>NUCLEOTIDE SEQUENCE [LARGE SCALE GENOMIC DNA]</scope>
    <source>
        <strain evidence="7 8">SAORIC-696</strain>
    </source>
</reference>
<gene>
    <name evidence="7" type="ORF">PQO03_02870</name>
</gene>
<keyword evidence="8" id="KW-1185">Reference proteome</keyword>
<keyword evidence="2 4" id="KW-0479">Metal-binding</keyword>
<dbReference type="Proteomes" id="UP001214250">
    <property type="component" value="Chromosome 1"/>
</dbReference>
<dbReference type="InterPro" id="IPR050597">
    <property type="entry name" value="Cytochrome_c_Oxidase_Subunit"/>
</dbReference>
<evidence type="ECO:0000256" key="2">
    <source>
        <dbReference type="ARBA" id="ARBA00022723"/>
    </source>
</evidence>
<name>A0ABY7VSM3_9BACT</name>
<dbReference type="PROSITE" id="PS51007">
    <property type="entry name" value="CYTC"/>
    <property type="match status" value="1"/>
</dbReference>
<evidence type="ECO:0000256" key="5">
    <source>
        <dbReference type="SAM" id="Phobius"/>
    </source>
</evidence>
<evidence type="ECO:0000256" key="4">
    <source>
        <dbReference type="PROSITE-ProRule" id="PRU00433"/>
    </source>
</evidence>
<dbReference type="Pfam" id="PF13442">
    <property type="entry name" value="Cytochrome_CBB3"/>
    <property type="match status" value="1"/>
</dbReference>
<feature type="domain" description="Cytochrome c" evidence="6">
    <location>
        <begin position="39"/>
        <end position="118"/>
    </location>
</feature>
<evidence type="ECO:0000256" key="3">
    <source>
        <dbReference type="ARBA" id="ARBA00023004"/>
    </source>
</evidence>
<evidence type="ECO:0000259" key="6">
    <source>
        <dbReference type="PROSITE" id="PS51007"/>
    </source>
</evidence>
<keyword evidence="5" id="KW-0472">Membrane</keyword>
<keyword evidence="1 4" id="KW-0349">Heme</keyword>
<dbReference type="Gene3D" id="1.10.760.10">
    <property type="entry name" value="Cytochrome c-like domain"/>
    <property type="match status" value="1"/>
</dbReference>
<evidence type="ECO:0000313" key="7">
    <source>
        <dbReference type="EMBL" id="WDE96901.1"/>
    </source>
</evidence>
<evidence type="ECO:0000256" key="1">
    <source>
        <dbReference type="ARBA" id="ARBA00022617"/>
    </source>
</evidence>
<protein>
    <submittedName>
        <fullName evidence="7">Cytochrome c</fullName>
    </submittedName>
</protein>
<dbReference type="PANTHER" id="PTHR33751">
    <property type="entry name" value="CBB3-TYPE CYTOCHROME C OXIDASE SUBUNIT FIXP"/>
    <property type="match status" value="1"/>
</dbReference>
<dbReference type="InterPro" id="IPR009056">
    <property type="entry name" value="Cyt_c-like_dom"/>
</dbReference>
<dbReference type="RefSeq" id="WP_274150967.1">
    <property type="nucleotide sequence ID" value="NZ_CP117811.1"/>
</dbReference>
<dbReference type="SUPFAM" id="SSF46626">
    <property type="entry name" value="Cytochrome c"/>
    <property type="match status" value="1"/>
</dbReference>
<dbReference type="InterPro" id="IPR036909">
    <property type="entry name" value="Cyt_c-like_dom_sf"/>
</dbReference>
<sequence length="442" mass="49672">MNETYKAFFLPKFSIGIIVRFILLTIFIFAFQIKAQGSESISRGKIIYESVCFACHGKNLEGAVGPNLKDSLWLHGASKAQLMTTIKKGFPEQGMVAFGTIYKDQQIEDISNFILSRQQGLRDMEYRIYHKASFETGVQWGTQKPDKKGPLNPPHVNLNLPEVDQFGLQFKGKLLIPQHIAGKFKIVGMIRQKEGFQLLIDGKKIELSTASSRFEEKINLSAGIHEFEFRYIRGLKSTPLHFELLGKATIPLSFDSYRKSLTSEYIVKAEDSFFIMRKRVKDLSPGTIIVNHQDQVSYAISPYGASVSAIWTGDSIDIGPNIYARGQDVAKTLGKHLLSKKEAIELLIDGSEKKLKYLGYANKPKPKFMYKYGTDQISIESSINSKNLLLTYSLVSQHPTKIQVKIPKGLTVNTSKGTHEGLVFTPDNSSSFQIIIPFEEQP</sequence>
<proteinExistence type="predicted"/>
<keyword evidence="3 4" id="KW-0408">Iron</keyword>
<dbReference type="PANTHER" id="PTHR33751:SF1">
    <property type="entry name" value="CBB3-TYPE CYTOCHROME C OXIDASE SUBUNIT FIXP"/>
    <property type="match status" value="1"/>
</dbReference>
<dbReference type="EMBL" id="CP117811">
    <property type="protein sequence ID" value="WDE96901.1"/>
    <property type="molecule type" value="Genomic_DNA"/>
</dbReference>
<keyword evidence="5" id="KW-0812">Transmembrane</keyword>
<accession>A0ABY7VSM3</accession>
<keyword evidence="5" id="KW-1133">Transmembrane helix</keyword>